<dbReference type="InterPro" id="IPR006944">
    <property type="entry name" value="Phage/GTA_portal"/>
</dbReference>
<evidence type="ECO:0000256" key="1">
    <source>
        <dbReference type="SAM" id="MobiDB-lite"/>
    </source>
</evidence>
<evidence type="ECO:0000313" key="3">
    <source>
        <dbReference type="Proteomes" id="UP001212823"/>
    </source>
</evidence>
<gene>
    <name evidence="2" type="ORF">PNE45_04510</name>
</gene>
<dbReference type="EMBL" id="JAQLYE010000006">
    <property type="protein sequence ID" value="MDB8017291.1"/>
    <property type="molecule type" value="Genomic_DNA"/>
</dbReference>
<protein>
    <submittedName>
        <fullName evidence="2">Phage portal protein</fullName>
    </submittedName>
</protein>
<comment type="caution">
    <text evidence="2">The sequence shown here is derived from an EMBL/GenBank/DDBJ whole genome shotgun (WGS) entry which is preliminary data.</text>
</comment>
<organism evidence="2 3">
    <name type="scientific">Agathobacter rectalis</name>
    <dbReference type="NCBI Taxonomy" id="39491"/>
    <lineage>
        <taxon>Bacteria</taxon>
        <taxon>Bacillati</taxon>
        <taxon>Bacillota</taxon>
        <taxon>Clostridia</taxon>
        <taxon>Lachnospirales</taxon>
        <taxon>Lachnospiraceae</taxon>
        <taxon>Agathobacter</taxon>
    </lineage>
</organism>
<evidence type="ECO:0000313" key="2">
    <source>
        <dbReference type="EMBL" id="MDB8017291.1"/>
    </source>
</evidence>
<reference evidence="2" key="1">
    <citation type="submission" date="2023-01" db="EMBL/GenBank/DDBJ databases">
        <title>Human gut microbiome strain richness.</title>
        <authorList>
            <person name="Chen-Liaw A."/>
        </authorList>
    </citation>
    <scope>NUCLEOTIDE SEQUENCE</scope>
    <source>
        <strain evidence="2">1001283st1_D2_1001283B150209_150212</strain>
    </source>
</reference>
<dbReference type="Pfam" id="PF04860">
    <property type="entry name" value="Phage_portal"/>
    <property type="match status" value="1"/>
</dbReference>
<accession>A0AAP3V8E1</accession>
<name>A0AAP3V8E1_9FIRM</name>
<proteinExistence type="predicted"/>
<dbReference type="RefSeq" id="WP_202185143.1">
    <property type="nucleotide sequence ID" value="NZ_JADPAO010000009.1"/>
</dbReference>
<feature type="region of interest" description="Disordered" evidence="1">
    <location>
        <begin position="402"/>
        <end position="426"/>
    </location>
</feature>
<dbReference type="AlphaFoldDB" id="A0AAP3V8E1"/>
<dbReference type="Proteomes" id="UP001212823">
    <property type="component" value="Unassembled WGS sequence"/>
</dbReference>
<sequence>MGVFHGPIFEERGVFDTGIIANVFGAFRAKYRPLLLSRGEYVPTGTLRDNDIVGAIADAIAKNVGKLTPQVIRKDEKGMTIKNDYLARLLKLRPCPEMSTYDFLYRIASDLVYTSNSFSVIFYNEDFTRITSIQPITTKSYRIFEDDRHNILFRFRWDYDGETYTVPYQNVIHIKARYNKKRFLGTSPDLELKRSLDLIETSGETVKNIVNRSNSLAGYLRYNNLADNEELKKIAKDFQDAYMNADNAGGIAAIDSTVEFKEIAQRTPNVPTNQITFLRDNVYRYYGVNEKVLTSTLSDQEWISFYENVIEPVAIQLGYEFTFKLLTPREIGYGNKIEFTANLLQYATLQTRDTIGGNMFDRGAMTINEYRALMYYGPVEDGDVRMVSLNYVKAGDQSLYQVGQNGQGEGTDQTEKQDKQRRAMEAAARAYLETMEGG</sequence>
<feature type="compositionally biased region" description="Basic and acidic residues" evidence="1">
    <location>
        <begin position="413"/>
        <end position="424"/>
    </location>
</feature>